<organism evidence="3">
    <name type="scientific">marine metagenome</name>
    <dbReference type="NCBI Taxonomy" id="408172"/>
    <lineage>
        <taxon>unclassified sequences</taxon>
        <taxon>metagenomes</taxon>
        <taxon>ecological metagenomes</taxon>
    </lineage>
</organism>
<proteinExistence type="inferred from homology"/>
<dbReference type="PANTHER" id="PTHR43000">
    <property type="entry name" value="DTDP-D-GLUCOSE 4,6-DEHYDRATASE-RELATED"/>
    <property type="match status" value="1"/>
</dbReference>
<dbReference type="InterPro" id="IPR036291">
    <property type="entry name" value="NAD(P)-bd_dom_sf"/>
</dbReference>
<sequence>MGFEYLITGGQGFFGAWIARRLLEEEASFVLTDLQPDDRVLRQVLSEEEIGSLNIRFGDISSGEFVQELVEEVRPARIIHLAGLQVPACRSDPVLGAKVNVTGTLNVFEAARRQEGGVGCVVYASSAAVAGPQGDYHGKIADNAAHSPRTQYGVFKLCNEGNARLYWQEHGLPSVGLRPLTVYGVGREVGITSGPTKAIRAALLGEEFTVPFSGVTGFNYIQDIADDFIGASKRHEAGALALNTPGEIHDVREFLDLVEAEVPGAANRLHC</sequence>
<dbReference type="Pfam" id="PF01370">
    <property type="entry name" value="Epimerase"/>
    <property type="match status" value="1"/>
</dbReference>
<accession>A0A382QKQ7</accession>
<dbReference type="InterPro" id="IPR001509">
    <property type="entry name" value="Epimerase_deHydtase"/>
</dbReference>
<gene>
    <name evidence="3" type="ORF">METZ01_LOCUS338382</name>
</gene>
<comment type="similarity">
    <text evidence="1">Belongs to the NAD(P)-dependent epimerase/dehydratase family.</text>
</comment>
<reference evidence="3" key="1">
    <citation type="submission" date="2018-05" db="EMBL/GenBank/DDBJ databases">
        <authorList>
            <person name="Lanie J.A."/>
            <person name="Ng W.-L."/>
            <person name="Kazmierczak K.M."/>
            <person name="Andrzejewski T.M."/>
            <person name="Davidsen T.M."/>
            <person name="Wayne K.J."/>
            <person name="Tettelin H."/>
            <person name="Glass J.I."/>
            <person name="Rusch D."/>
            <person name="Podicherti R."/>
            <person name="Tsui H.-C.T."/>
            <person name="Winkler M.E."/>
        </authorList>
    </citation>
    <scope>NUCLEOTIDE SEQUENCE</scope>
</reference>
<feature type="domain" description="NAD-dependent epimerase/dehydratase" evidence="2">
    <location>
        <begin position="6"/>
        <end position="229"/>
    </location>
</feature>
<dbReference type="EMBL" id="UINC01114896">
    <property type="protein sequence ID" value="SVC85528.1"/>
    <property type="molecule type" value="Genomic_DNA"/>
</dbReference>
<dbReference type="CDD" id="cd08946">
    <property type="entry name" value="SDR_e"/>
    <property type="match status" value="1"/>
</dbReference>
<feature type="non-terminal residue" evidence="3">
    <location>
        <position position="271"/>
    </location>
</feature>
<evidence type="ECO:0000256" key="1">
    <source>
        <dbReference type="ARBA" id="ARBA00007637"/>
    </source>
</evidence>
<dbReference type="SUPFAM" id="SSF51735">
    <property type="entry name" value="NAD(P)-binding Rossmann-fold domains"/>
    <property type="match status" value="1"/>
</dbReference>
<name>A0A382QKQ7_9ZZZZ</name>
<evidence type="ECO:0000259" key="2">
    <source>
        <dbReference type="Pfam" id="PF01370"/>
    </source>
</evidence>
<dbReference type="Gene3D" id="3.40.50.720">
    <property type="entry name" value="NAD(P)-binding Rossmann-like Domain"/>
    <property type="match status" value="1"/>
</dbReference>
<dbReference type="AlphaFoldDB" id="A0A382QKQ7"/>
<evidence type="ECO:0000313" key="3">
    <source>
        <dbReference type="EMBL" id="SVC85528.1"/>
    </source>
</evidence>
<protein>
    <recommendedName>
        <fullName evidence="2">NAD-dependent epimerase/dehydratase domain-containing protein</fullName>
    </recommendedName>
</protein>